<name>A0A835A852_9POAL</name>
<dbReference type="PANTHER" id="PTHR34709:SF52">
    <property type="entry name" value="OS07G0548100 PROTEIN"/>
    <property type="match status" value="1"/>
</dbReference>
<proteinExistence type="predicted"/>
<comment type="caution">
    <text evidence="3">The sequence shown here is derived from an EMBL/GenBank/DDBJ whole genome shotgun (WGS) entry which is preliminary data.</text>
</comment>
<organism evidence="3 4">
    <name type="scientific">Digitaria exilis</name>
    <dbReference type="NCBI Taxonomy" id="1010633"/>
    <lineage>
        <taxon>Eukaryota</taxon>
        <taxon>Viridiplantae</taxon>
        <taxon>Streptophyta</taxon>
        <taxon>Embryophyta</taxon>
        <taxon>Tracheophyta</taxon>
        <taxon>Spermatophyta</taxon>
        <taxon>Magnoliopsida</taxon>
        <taxon>Liliopsida</taxon>
        <taxon>Poales</taxon>
        <taxon>Poaceae</taxon>
        <taxon>PACMAD clade</taxon>
        <taxon>Panicoideae</taxon>
        <taxon>Panicodae</taxon>
        <taxon>Paniceae</taxon>
        <taxon>Anthephorinae</taxon>
        <taxon>Digitaria</taxon>
    </lineage>
</organism>
<protein>
    <recommendedName>
        <fullName evidence="2">F-box domain-containing protein</fullName>
    </recommendedName>
</protein>
<dbReference type="InterPro" id="IPR036047">
    <property type="entry name" value="F-box-like_dom_sf"/>
</dbReference>
<feature type="chain" id="PRO_5032365185" description="F-box domain-containing protein" evidence="1">
    <location>
        <begin position="34"/>
        <end position="486"/>
    </location>
</feature>
<dbReference type="Pfam" id="PF00646">
    <property type="entry name" value="F-box"/>
    <property type="match status" value="1"/>
</dbReference>
<dbReference type="PANTHER" id="PTHR34709">
    <property type="entry name" value="OS10G0396666 PROTEIN"/>
    <property type="match status" value="1"/>
</dbReference>
<keyword evidence="1" id="KW-0732">Signal</keyword>
<dbReference type="AlphaFoldDB" id="A0A835A852"/>
<sequence length="486" mass="53561">MDPRGGAPGRDRLSALPVDVLLLILLRLDTATAGRTSVLSHHWRRIWALLPELRFPADADLRLVASALAAHEAAISYLDVRALDAAPESVEACLALAADRLSGRLVFRNRVSPGGNADGDGETGGFHLPCLDKATAVSLDLGFLGLAVPTTGVFARLTELSLLHVRLRCSSWGLSDAVSSRRCPCLQKLSIDYARGLANLTIESQSLLELNLQGVDGLQQLIIAARALNKLHLIHSSVADGGPLVAVISTPQLVSLGWVDLYGSTSILLGNWPRLENLHSSFNVYSLHDSWINHGFLRLLKRFQFIRHLHITLLYLKDIGNFQYAMEDLTKLPCLTSLSIMVRHNGHAFGASLFHMLRICSDLKMLVLSLHNQVNCIVPDPCPSGCVCDQQPSDWKTEDLTLNCLQAVSIDMEGSDHQVAFVKRLLTWAVVLKIMCINFDCSMSECKVKELRQTLSSFARPETSVKFYMFQNEGMKFSGTKYRLAP</sequence>
<keyword evidence="4" id="KW-1185">Reference proteome</keyword>
<dbReference type="InterPro" id="IPR055312">
    <property type="entry name" value="FBL15-like"/>
</dbReference>
<evidence type="ECO:0000313" key="3">
    <source>
        <dbReference type="EMBL" id="KAF8653875.1"/>
    </source>
</evidence>
<dbReference type="InterPro" id="IPR001810">
    <property type="entry name" value="F-box_dom"/>
</dbReference>
<evidence type="ECO:0000259" key="2">
    <source>
        <dbReference type="Pfam" id="PF00646"/>
    </source>
</evidence>
<evidence type="ECO:0000313" key="4">
    <source>
        <dbReference type="Proteomes" id="UP000636709"/>
    </source>
</evidence>
<dbReference type="Proteomes" id="UP000636709">
    <property type="component" value="Unassembled WGS sequence"/>
</dbReference>
<dbReference type="EMBL" id="JACEFO010002617">
    <property type="protein sequence ID" value="KAF8653875.1"/>
    <property type="molecule type" value="Genomic_DNA"/>
</dbReference>
<reference evidence="3" key="1">
    <citation type="submission" date="2020-07" db="EMBL/GenBank/DDBJ databases">
        <title>Genome sequence and genetic diversity analysis of an under-domesticated orphan crop, white fonio (Digitaria exilis).</title>
        <authorList>
            <person name="Bennetzen J.L."/>
            <person name="Chen S."/>
            <person name="Ma X."/>
            <person name="Wang X."/>
            <person name="Yssel A.E.J."/>
            <person name="Chaluvadi S.R."/>
            <person name="Johnson M."/>
            <person name="Gangashetty P."/>
            <person name="Hamidou F."/>
            <person name="Sanogo M.D."/>
            <person name="Zwaenepoel A."/>
            <person name="Wallace J."/>
            <person name="Van De Peer Y."/>
            <person name="Van Deynze A."/>
        </authorList>
    </citation>
    <scope>NUCLEOTIDE SEQUENCE</scope>
    <source>
        <tissue evidence="3">Leaves</tissue>
    </source>
</reference>
<dbReference type="OrthoDB" id="693760at2759"/>
<accession>A0A835A852</accession>
<feature type="signal peptide" evidence="1">
    <location>
        <begin position="1"/>
        <end position="33"/>
    </location>
</feature>
<dbReference type="SUPFAM" id="SSF81383">
    <property type="entry name" value="F-box domain"/>
    <property type="match status" value="1"/>
</dbReference>
<gene>
    <name evidence="3" type="ORF">HU200_062008</name>
</gene>
<dbReference type="SUPFAM" id="SSF52047">
    <property type="entry name" value="RNI-like"/>
    <property type="match status" value="1"/>
</dbReference>
<feature type="domain" description="F-box" evidence="2">
    <location>
        <begin position="13"/>
        <end position="50"/>
    </location>
</feature>
<evidence type="ECO:0000256" key="1">
    <source>
        <dbReference type="SAM" id="SignalP"/>
    </source>
</evidence>